<accession>A0A9J5WYP1</accession>
<protein>
    <submittedName>
        <fullName evidence="1">Uncharacterized protein</fullName>
    </submittedName>
</protein>
<dbReference type="InterPro" id="IPR040256">
    <property type="entry name" value="At4g02000-like"/>
</dbReference>
<organism evidence="1 2">
    <name type="scientific">Solanum commersonii</name>
    <name type="common">Commerson's wild potato</name>
    <name type="synonym">Commerson's nightshade</name>
    <dbReference type="NCBI Taxonomy" id="4109"/>
    <lineage>
        <taxon>Eukaryota</taxon>
        <taxon>Viridiplantae</taxon>
        <taxon>Streptophyta</taxon>
        <taxon>Embryophyta</taxon>
        <taxon>Tracheophyta</taxon>
        <taxon>Spermatophyta</taxon>
        <taxon>Magnoliopsida</taxon>
        <taxon>eudicotyledons</taxon>
        <taxon>Gunneridae</taxon>
        <taxon>Pentapetalae</taxon>
        <taxon>asterids</taxon>
        <taxon>lamiids</taxon>
        <taxon>Solanales</taxon>
        <taxon>Solanaceae</taxon>
        <taxon>Solanoideae</taxon>
        <taxon>Solaneae</taxon>
        <taxon>Solanum</taxon>
    </lineage>
</organism>
<sequence length="153" mass="17502">MRSFINDANFKASEETTKATTWTSCLDLLPTYFVKEVLFSLASVVGKPLQLDLETINKTHRNCARVKVHVDLLAEKPKGHGEEDCRVLRLEFYKGVVKRKWKPTSINFTKKAGKLMSDELLVCEKLNKKSNPFIVLNQQTQEEDEVLEDDVSN</sequence>
<reference evidence="1 2" key="1">
    <citation type="submission" date="2020-09" db="EMBL/GenBank/DDBJ databases">
        <title>De no assembly of potato wild relative species, Solanum commersonii.</title>
        <authorList>
            <person name="Cho K."/>
        </authorList>
    </citation>
    <scope>NUCLEOTIDE SEQUENCE [LARGE SCALE GENOMIC DNA]</scope>
    <source>
        <strain evidence="1">LZ3.2</strain>
        <tissue evidence="1">Leaf</tissue>
    </source>
</reference>
<dbReference type="PANTHER" id="PTHR31286:SF79">
    <property type="entry name" value="N-6 ADENINE-SPECIFIC DNA METHYLASE"/>
    <property type="match status" value="1"/>
</dbReference>
<evidence type="ECO:0000313" key="2">
    <source>
        <dbReference type="Proteomes" id="UP000824120"/>
    </source>
</evidence>
<dbReference type="AlphaFoldDB" id="A0A9J5WYP1"/>
<dbReference type="EMBL" id="JACXVP010000010">
    <property type="protein sequence ID" value="KAG5580907.1"/>
    <property type="molecule type" value="Genomic_DNA"/>
</dbReference>
<dbReference type="OrthoDB" id="1304206at2759"/>
<keyword evidence="2" id="KW-1185">Reference proteome</keyword>
<proteinExistence type="predicted"/>
<name>A0A9J5WYP1_SOLCO</name>
<comment type="caution">
    <text evidence="1">The sequence shown here is derived from an EMBL/GenBank/DDBJ whole genome shotgun (WGS) entry which is preliminary data.</text>
</comment>
<gene>
    <name evidence="1" type="ORF">H5410_051534</name>
</gene>
<dbReference type="PANTHER" id="PTHR31286">
    <property type="entry name" value="GLYCINE-RICH CELL WALL STRUCTURAL PROTEIN 1.8-LIKE"/>
    <property type="match status" value="1"/>
</dbReference>
<evidence type="ECO:0000313" key="1">
    <source>
        <dbReference type="EMBL" id="KAG5580907.1"/>
    </source>
</evidence>
<dbReference type="Proteomes" id="UP000824120">
    <property type="component" value="Chromosome 10"/>
</dbReference>